<evidence type="ECO:0000256" key="6">
    <source>
        <dbReference type="ARBA" id="ARBA00022660"/>
    </source>
</evidence>
<dbReference type="EC" id="7.1.1.2" evidence="3 16"/>
<dbReference type="AlphaFoldDB" id="D2DNI4"/>
<feature type="transmembrane region" description="Helical" evidence="16">
    <location>
        <begin position="57"/>
        <end position="81"/>
    </location>
</feature>
<keyword evidence="12 16" id="KW-0830">Ubiquinone</keyword>
<evidence type="ECO:0000256" key="9">
    <source>
        <dbReference type="ARBA" id="ARBA00022982"/>
    </source>
</evidence>
<evidence type="ECO:0000256" key="13">
    <source>
        <dbReference type="ARBA" id="ARBA00023128"/>
    </source>
</evidence>
<proteinExistence type="inferred from homology"/>
<dbReference type="GO" id="GO:0005743">
    <property type="term" value="C:mitochondrial inner membrane"/>
    <property type="evidence" value="ECO:0007669"/>
    <property type="project" value="UniProtKB-SubCell"/>
</dbReference>
<keyword evidence="14 16" id="KW-0472">Membrane</keyword>
<keyword evidence="16" id="KW-0999">Mitochondrion inner membrane</keyword>
<dbReference type="PANTHER" id="PTHR11434">
    <property type="entry name" value="NADH-UBIQUINONE OXIDOREDUCTASE SUBUNIT ND4L"/>
    <property type="match status" value="1"/>
</dbReference>
<gene>
    <name evidence="17" type="primary">ND4L</name>
</gene>
<dbReference type="RefSeq" id="YP_007625233.1">
    <property type="nucleotide sequence ID" value="NC_020636.1"/>
</dbReference>
<dbReference type="GO" id="GO:0016651">
    <property type="term" value="F:oxidoreductase activity, acting on NAD(P)H"/>
    <property type="evidence" value="ECO:0007669"/>
    <property type="project" value="InterPro"/>
</dbReference>
<dbReference type="Gene3D" id="1.10.287.3510">
    <property type="match status" value="1"/>
</dbReference>
<dbReference type="GO" id="GO:0042773">
    <property type="term" value="P:ATP synthesis coupled electron transport"/>
    <property type="evidence" value="ECO:0007669"/>
    <property type="project" value="UniProtKB-UniRule"/>
</dbReference>
<dbReference type="InterPro" id="IPR039428">
    <property type="entry name" value="NUOK/Mnh_C1-like"/>
</dbReference>
<dbReference type="PANTHER" id="PTHR11434:SF0">
    <property type="entry name" value="NADH-UBIQUINONE OXIDOREDUCTASE CHAIN 4L"/>
    <property type="match status" value="1"/>
</dbReference>
<evidence type="ECO:0000256" key="2">
    <source>
        <dbReference type="ARBA" id="ARBA00010519"/>
    </source>
</evidence>
<keyword evidence="5 16" id="KW-0813">Transport</keyword>
<feature type="transmembrane region" description="Helical" evidence="16">
    <location>
        <begin position="28"/>
        <end position="51"/>
    </location>
</feature>
<evidence type="ECO:0000256" key="15">
    <source>
        <dbReference type="ARBA" id="ARBA00049551"/>
    </source>
</evidence>
<accession>D2DNI4</accession>
<name>D2DNI4_9ODON</name>
<evidence type="ECO:0000256" key="14">
    <source>
        <dbReference type="ARBA" id="ARBA00023136"/>
    </source>
</evidence>
<keyword evidence="10 16" id="KW-1133">Transmembrane helix</keyword>
<protein>
    <recommendedName>
        <fullName evidence="4 16">NADH-ubiquinone oxidoreductase chain 4L</fullName>
        <ecNumber evidence="3 16">7.1.1.2</ecNumber>
    </recommendedName>
</protein>
<dbReference type="GeneID" id="14841778"/>
<keyword evidence="13 16" id="KW-0496">Mitochondrion</keyword>
<evidence type="ECO:0000256" key="10">
    <source>
        <dbReference type="ARBA" id="ARBA00022989"/>
    </source>
</evidence>
<dbReference type="InterPro" id="IPR001133">
    <property type="entry name" value="NADH_UbQ_OxRdtase_chain4L/K"/>
</dbReference>
<dbReference type="GO" id="GO:0030964">
    <property type="term" value="C:NADH dehydrogenase complex"/>
    <property type="evidence" value="ECO:0007669"/>
    <property type="project" value="TreeGrafter"/>
</dbReference>
<evidence type="ECO:0000256" key="5">
    <source>
        <dbReference type="ARBA" id="ARBA00022448"/>
    </source>
</evidence>
<comment type="similarity">
    <text evidence="2 16">Belongs to the complex I subunit 4L family.</text>
</comment>
<dbReference type="CTD" id="4539"/>
<keyword evidence="7 16" id="KW-0812">Transmembrane</keyword>
<evidence type="ECO:0000256" key="7">
    <source>
        <dbReference type="ARBA" id="ARBA00022692"/>
    </source>
</evidence>
<geneLocation type="mitochondrion" evidence="17"/>
<evidence type="ECO:0000256" key="11">
    <source>
        <dbReference type="ARBA" id="ARBA00023027"/>
    </source>
</evidence>
<keyword evidence="6 16" id="KW-0679">Respiratory chain</keyword>
<dbReference type="EMBL" id="FJ606784">
    <property type="protein sequence ID" value="ACM63343.1"/>
    <property type="molecule type" value="Genomic_DNA"/>
</dbReference>
<evidence type="ECO:0000256" key="16">
    <source>
        <dbReference type="RuleBase" id="RU004419"/>
    </source>
</evidence>
<comment type="catalytic activity">
    <reaction evidence="15 16">
        <text>a ubiquinone + NADH + 5 H(+)(in) = a ubiquinol + NAD(+) + 4 H(+)(out)</text>
        <dbReference type="Rhea" id="RHEA:29091"/>
        <dbReference type="Rhea" id="RHEA-COMP:9565"/>
        <dbReference type="Rhea" id="RHEA-COMP:9566"/>
        <dbReference type="ChEBI" id="CHEBI:15378"/>
        <dbReference type="ChEBI" id="CHEBI:16389"/>
        <dbReference type="ChEBI" id="CHEBI:17976"/>
        <dbReference type="ChEBI" id="CHEBI:57540"/>
        <dbReference type="ChEBI" id="CHEBI:57945"/>
        <dbReference type="EC" id="7.1.1.2"/>
    </reaction>
</comment>
<evidence type="ECO:0000313" key="17">
    <source>
        <dbReference type="EMBL" id="ACM63343.1"/>
    </source>
</evidence>
<evidence type="ECO:0000256" key="8">
    <source>
        <dbReference type="ARBA" id="ARBA00022967"/>
    </source>
</evidence>
<keyword evidence="11 16" id="KW-0520">NAD</keyword>
<dbReference type="GO" id="GO:0008137">
    <property type="term" value="F:NADH dehydrogenase (ubiquinone) activity"/>
    <property type="evidence" value="ECO:0007669"/>
    <property type="project" value="UniProtKB-EC"/>
</dbReference>
<evidence type="ECO:0000256" key="4">
    <source>
        <dbReference type="ARBA" id="ARBA00016612"/>
    </source>
</evidence>
<dbReference type="Pfam" id="PF00420">
    <property type="entry name" value="Oxidored_q2"/>
    <property type="match status" value="1"/>
</dbReference>
<comment type="subcellular location">
    <subcellularLocation>
        <location evidence="16">Mitochondrion inner membrane</location>
        <topology evidence="16">Multi-pass membrane protein</topology>
    </subcellularLocation>
    <subcellularLocation>
        <location evidence="1">Mitochondrion membrane</location>
        <topology evidence="1">Multi-pass membrane protein</topology>
    </subcellularLocation>
</comment>
<keyword evidence="9 16" id="KW-0249">Electron transport</keyword>
<keyword evidence="8 16" id="KW-1278">Translocase</keyword>
<feature type="transmembrane region" description="Helical" evidence="16">
    <location>
        <begin position="6"/>
        <end position="21"/>
    </location>
</feature>
<evidence type="ECO:0000256" key="12">
    <source>
        <dbReference type="ARBA" id="ARBA00023075"/>
    </source>
</evidence>
<organism evidence="17">
    <name type="scientific">Pseudolestes mirabilis</name>
    <dbReference type="NCBI Taxonomy" id="476809"/>
    <lineage>
        <taxon>Eukaryota</taxon>
        <taxon>Metazoa</taxon>
        <taxon>Ecdysozoa</taxon>
        <taxon>Arthropoda</taxon>
        <taxon>Hexapoda</taxon>
        <taxon>Insecta</taxon>
        <taxon>Pterygota</taxon>
        <taxon>Palaeoptera</taxon>
        <taxon>Odonata</taxon>
        <taxon>Zygoptera</taxon>
        <taxon>Pseudolestidae</taxon>
        <taxon>Pseudolestes</taxon>
    </lineage>
</organism>
<comment type="function">
    <text evidence="16">Core subunit of the mitochondrial membrane respiratory chain NADH dehydrogenase (Complex I) which catalyzes electron transfer from NADH through the respiratory chain, using ubiquinone as an electron acceptor.</text>
</comment>
<dbReference type="SMR" id="D2DNI4"/>
<evidence type="ECO:0000256" key="1">
    <source>
        <dbReference type="ARBA" id="ARBA00004225"/>
    </source>
</evidence>
<evidence type="ECO:0000256" key="3">
    <source>
        <dbReference type="ARBA" id="ARBA00012944"/>
    </source>
</evidence>
<sequence>MVSFYKGVFLFICLFGIYSFVSNSKHLLCALLSLEFIVLCLFFFMSVIFVYQVFDLYFLMYFLTFSVCEGALGISVLVSMIRSHGTDYFSSYNLLQC</sequence>
<reference evidence="17" key="1">
    <citation type="submission" date="2009-01" db="EMBL/GenBank/DDBJ databases">
        <title>The complete mitochondrial genome of a damselfly Pseudolestes mirabilis (Odonata: Megapodagrionidae).</title>
        <authorList>
            <person name="Hua J."/>
            <person name="Li M."/>
            <person name="Dong P."/>
            <person name="Bu W."/>
        </authorList>
    </citation>
    <scope>NUCLEOTIDE SEQUENCE</scope>
</reference>